<accession>A0A1H7I1Q3</accession>
<dbReference type="AlphaFoldDB" id="A0A1H7I1Q3"/>
<dbReference type="GO" id="GO:0008236">
    <property type="term" value="F:serine-type peptidase activity"/>
    <property type="evidence" value="ECO:0007669"/>
    <property type="project" value="InterPro"/>
</dbReference>
<dbReference type="SUPFAM" id="SSF53474">
    <property type="entry name" value="alpha/beta-Hydrolases"/>
    <property type="match status" value="1"/>
</dbReference>
<sequence>MNKKLRKLLIIIAAAVPLLVFALMLWLASFVMTGKRQTIDEAMQWQSEHYDTSFYESLEKTDYTVKSFDGYELHVQFLKNPTPTDKYMLLSHGYTDNRMGSLKYVPMYLELGYNCIIYDLRGHGENEPTFTTYGIREGKDISELVKDTRSRYSNISRLGLHGESLGAASTVTSMKYHPEVDFAVADCGFSDIDNVLRGAYKQYHVPVFLVDLADIGARVRYGYALKDMRPVDSLDDNEVPILFIHGADDSFILPKNSEDMAARTKGRSEVHLITGAGHAESVLIDPESYKTYVKDFLDSL</sequence>
<dbReference type="Proteomes" id="UP000186015">
    <property type="component" value="Unassembled WGS sequence"/>
</dbReference>
<dbReference type="InterPro" id="IPR052920">
    <property type="entry name" value="DNA-binding_regulatory"/>
</dbReference>
<protein>
    <recommendedName>
        <fullName evidence="1">Peptidase S9 prolyl oligopeptidase catalytic domain-containing protein</fullName>
    </recommendedName>
</protein>
<organism evidence="2 3">
    <name type="scientific">Ruminococcus albus</name>
    <dbReference type="NCBI Taxonomy" id="1264"/>
    <lineage>
        <taxon>Bacteria</taxon>
        <taxon>Bacillati</taxon>
        <taxon>Bacillota</taxon>
        <taxon>Clostridia</taxon>
        <taxon>Eubacteriales</taxon>
        <taxon>Oscillospiraceae</taxon>
        <taxon>Ruminococcus</taxon>
    </lineage>
</organism>
<dbReference type="Pfam" id="PF00326">
    <property type="entry name" value="Peptidase_S9"/>
    <property type="match status" value="1"/>
</dbReference>
<dbReference type="InterPro" id="IPR001375">
    <property type="entry name" value="Peptidase_S9_cat"/>
</dbReference>
<evidence type="ECO:0000313" key="2">
    <source>
        <dbReference type="EMBL" id="SEK56304.1"/>
    </source>
</evidence>
<name>A0A1H7I1Q3_RUMAL</name>
<dbReference type="GO" id="GO:0006508">
    <property type="term" value="P:proteolysis"/>
    <property type="evidence" value="ECO:0007669"/>
    <property type="project" value="InterPro"/>
</dbReference>
<dbReference type="PANTHER" id="PTHR43358">
    <property type="entry name" value="ALPHA/BETA-HYDROLASE"/>
    <property type="match status" value="1"/>
</dbReference>
<feature type="domain" description="Peptidase S9 prolyl oligopeptidase catalytic" evidence="1">
    <location>
        <begin position="106"/>
        <end position="278"/>
    </location>
</feature>
<dbReference type="EMBL" id="FOAT01000003">
    <property type="protein sequence ID" value="SEK56304.1"/>
    <property type="molecule type" value="Genomic_DNA"/>
</dbReference>
<dbReference type="PANTHER" id="PTHR43358:SF4">
    <property type="entry name" value="ALPHA_BETA HYDROLASE FOLD-1 DOMAIN-CONTAINING PROTEIN"/>
    <property type="match status" value="1"/>
</dbReference>
<dbReference type="InterPro" id="IPR029058">
    <property type="entry name" value="AB_hydrolase_fold"/>
</dbReference>
<gene>
    <name evidence="2" type="ORF">SAMN05216469_103194</name>
</gene>
<dbReference type="RefSeq" id="WP_074830692.1">
    <property type="nucleotide sequence ID" value="NZ_FOAT01000003.1"/>
</dbReference>
<proteinExistence type="predicted"/>
<evidence type="ECO:0000313" key="3">
    <source>
        <dbReference type="Proteomes" id="UP000186015"/>
    </source>
</evidence>
<dbReference type="OrthoDB" id="9776685at2"/>
<reference evidence="2 3" key="1">
    <citation type="submission" date="2016-10" db="EMBL/GenBank/DDBJ databases">
        <authorList>
            <person name="de Groot N.N."/>
        </authorList>
    </citation>
    <scope>NUCLEOTIDE SEQUENCE [LARGE SCALE GENOMIC DNA]</scope>
    <source>
        <strain evidence="2 3">KH2T6</strain>
    </source>
</reference>
<evidence type="ECO:0000259" key="1">
    <source>
        <dbReference type="Pfam" id="PF00326"/>
    </source>
</evidence>
<dbReference type="Gene3D" id="3.40.50.1820">
    <property type="entry name" value="alpha/beta hydrolase"/>
    <property type="match status" value="1"/>
</dbReference>